<dbReference type="PANTHER" id="PTHR30328">
    <property type="entry name" value="TRANSCRIPTIONAL REPRESSOR"/>
    <property type="match status" value="1"/>
</dbReference>
<gene>
    <name evidence="4" type="ORF">ABII15_35665</name>
</gene>
<proteinExistence type="predicted"/>
<dbReference type="InterPro" id="IPR036271">
    <property type="entry name" value="Tet_transcr_reg_TetR-rel_C_sf"/>
</dbReference>
<dbReference type="Gene3D" id="1.10.357.10">
    <property type="entry name" value="Tetracycline Repressor, domain 2"/>
    <property type="match status" value="1"/>
</dbReference>
<evidence type="ECO:0000313" key="4">
    <source>
        <dbReference type="EMBL" id="XCJ74980.1"/>
    </source>
</evidence>
<organism evidence="4">
    <name type="scientific">Streptomyces tabacisoli</name>
    <dbReference type="NCBI Taxonomy" id="3156398"/>
    <lineage>
        <taxon>Bacteria</taxon>
        <taxon>Bacillati</taxon>
        <taxon>Actinomycetota</taxon>
        <taxon>Actinomycetes</taxon>
        <taxon>Kitasatosporales</taxon>
        <taxon>Streptomycetaceae</taxon>
        <taxon>Streptomyces</taxon>
    </lineage>
</organism>
<name>A0AAU8J378_9ACTN</name>
<dbReference type="PANTHER" id="PTHR30328:SF54">
    <property type="entry name" value="HTH-TYPE TRANSCRIPTIONAL REPRESSOR SCO4008"/>
    <property type="match status" value="1"/>
</dbReference>
<dbReference type="GO" id="GO:0006355">
    <property type="term" value="P:regulation of DNA-templated transcription"/>
    <property type="evidence" value="ECO:0007669"/>
    <property type="project" value="UniProtKB-ARBA"/>
</dbReference>
<dbReference type="InterPro" id="IPR050109">
    <property type="entry name" value="HTH-type_TetR-like_transc_reg"/>
</dbReference>
<evidence type="ECO:0000256" key="2">
    <source>
        <dbReference type="PROSITE-ProRule" id="PRU00335"/>
    </source>
</evidence>
<dbReference type="EMBL" id="CP159534">
    <property type="protein sequence ID" value="XCJ74980.1"/>
    <property type="molecule type" value="Genomic_DNA"/>
</dbReference>
<reference evidence="4" key="1">
    <citation type="submission" date="2024-06" db="EMBL/GenBank/DDBJ databases">
        <title>Streptomyces sp. strain HUAS MG91 genome sequences.</title>
        <authorList>
            <person name="Mo P."/>
        </authorList>
    </citation>
    <scope>NUCLEOTIDE SEQUENCE</scope>
    <source>
        <strain evidence="4">HUAS MG91</strain>
    </source>
</reference>
<dbReference type="SUPFAM" id="SSF46689">
    <property type="entry name" value="Homeodomain-like"/>
    <property type="match status" value="1"/>
</dbReference>
<evidence type="ECO:0000259" key="3">
    <source>
        <dbReference type="PROSITE" id="PS50977"/>
    </source>
</evidence>
<dbReference type="KEGG" id="stac:ABII15_35665"/>
<dbReference type="PROSITE" id="PS50977">
    <property type="entry name" value="HTH_TETR_2"/>
    <property type="match status" value="1"/>
</dbReference>
<sequence>MPYDADATRARIFDAAVAEFSAVGIGGARVERIAERAQANKALIYRYFGSKERLFAAVLADRLKQLVETVSIDPESVAEYVGNLFDYHVTHPEMIRLMMAEEFHSGIADMPGQEARSRYYSSKAQAVRTAQEQGRADTSLDARSVVLALTGLVCWYFAAPHISRMVLDEDPGDPAVLEAHRTALVEAARRIVQPG</sequence>
<dbReference type="Pfam" id="PF00440">
    <property type="entry name" value="TetR_N"/>
    <property type="match status" value="1"/>
</dbReference>
<feature type="domain" description="HTH tetR-type" evidence="3">
    <location>
        <begin position="6"/>
        <end position="66"/>
    </location>
</feature>
<dbReference type="PRINTS" id="PR00455">
    <property type="entry name" value="HTHTETR"/>
</dbReference>
<dbReference type="InterPro" id="IPR009057">
    <property type="entry name" value="Homeodomain-like_sf"/>
</dbReference>
<dbReference type="RefSeq" id="WP_353946416.1">
    <property type="nucleotide sequence ID" value="NZ_CP159534.1"/>
</dbReference>
<evidence type="ECO:0000256" key="1">
    <source>
        <dbReference type="ARBA" id="ARBA00023125"/>
    </source>
</evidence>
<dbReference type="Pfam" id="PF17926">
    <property type="entry name" value="TetR_C_21"/>
    <property type="match status" value="1"/>
</dbReference>
<dbReference type="InterPro" id="IPR001647">
    <property type="entry name" value="HTH_TetR"/>
</dbReference>
<dbReference type="GO" id="GO:0003677">
    <property type="term" value="F:DNA binding"/>
    <property type="evidence" value="ECO:0007669"/>
    <property type="project" value="UniProtKB-UniRule"/>
</dbReference>
<dbReference type="InterPro" id="IPR041467">
    <property type="entry name" value="Sco4008_C"/>
</dbReference>
<keyword evidence="1 2" id="KW-0238">DNA-binding</keyword>
<dbReference type="AlphaFoldDB" id="A0AAU8J378"/>
<feature type="DNA-binding region" description="H-T-H motif" evidence="2">
    <location>
        <begin position="29"/>
        <end position="48"/>
    </location>
</feature>
<dbReference type="SUPFAM" id="SSF48498">
    <property type="entry name" value="Tetracyclin repressor-like, C-terminal domain"/>
    <property type="match status" value="1"/>
</dbReference>
<protein>
    <submittedName>
        <fullName evidence="4">TetR family transcriptional regulator</fullName>
    </submittedName>
</protein>
<accession>A0AAU8J378</accession>